<sequence>MNNTKQNRKVVFNQLQQMFEDAAMDGPEAIRSHLRDVAFSLGAQAAVSSEPVQMPEAINDLVTHFGRGIQTVIQEITGNDTELNVAVYAVNSSQH</sequence>
<gene>
    <name evidence="1" type="ORF">DC345_04865</name>
</gene>
<proteinExistence type="predicted"/>
<name>A0A329R2Z9_9BACL</name>
<evidence type="ECO:0000313" key="1">
    <source>
        <dbReference type="EMBL" id="RAW18466.1"/>
    </source>
</evidence>
<evidence type="ECO:0000313" key="2">
    <source>
        <dbReference type="Proteomes" id="UP000250642"/>
    </source>
</evidence>
<dbReference type="RefSeq" id="WP_113052133.1">
    <property type="nucleotide sequence ID" value="NZ_QEVW01000003.1"/>
</dbReference>
<reference evidence="1 2" key="1">
    <citation type="submission" date="2018-04" db="EMBL/GenBank/DDBJ databases">
        <title>Paenibacillus taichungensis Genome sequencing and assembly.</title>
        <authorList>
            <person name="Xu J."/>
            <person name="Rensing C."/>
            <person name="Mazhar H.S."/>
        </authorList>
    </citation>
    <scope>NUCLEOTIDE SEQUENCE [LARGE SCALE GENOMIC DNA]</scope>
    <source>
        <strain evidence="1 2">NC1</strain>
    </source>
</reference>
<accession>A0A329R2Z9</accession>
<dbReference type="Proteomes" id="UP000250642">
    <property type="component" value="Unassembled WGS sequence"/>
</dbReference>
<organism evidence="1 2">
    <name type="scientific">Paenibacillus taichungensis</name>
    <dbReference type="NCBI Taxonomy" id="484184"/>
    <lineage>
        <taxon>Bacteria</taxon>
        <taxon>Bacillati</taxon>
        <taxon>Bacillota</taxon>
        <taxon>Bacilli</taxon>
        <taxon>Bacillales</taxon>
        <taxon>Paenibacillaceae</taxon>
        <taxon>Paenibacillus</taxon>
    </lineage>
</organism>
<dbReference type="AlphaFoldDB" id="A0A329R2Z9"/>
<dbReference type="EMBL" id="QEVW01000003">
    <property type="protein sequence ID" value="RAW18466.1"/>
    <property type="molecule type" value="Genomic_DNA"/>
</dbReference>
<comment type="caution">
    <text evidence="1">The sequence shown here is derived from an EMBL/GenBank/DDBJ whole genome shotgun (WGS) entry which is preliminary data.</text>
</comment>
<protein>
    <submittedName>
        <fullName evidence="1">Uncharacterized protein</fullName>
    </submittedName>
</protein>